<feature type="region of interest" description="Disordered" evidence="1">
    <location>
        <begin position="173"/>
        <end position="320"/>
    </location>
</feature>
<dbReference type="EMBL" id="KZ110598">
    <property type="protein sequence ID" value="OSX61695.1"/>
    <property type="molecule type" value="Genomic_DNA"/>
</dbReference>
<feature type="compositionally biased region" description="Low complexity" evidence="1">
    <location>
        <begin position="250"/>
        <end position="264"/>
    </location>
</feature>
<sequence>MSHRLLYRGALTLPDSHLLLDGVSFTAALSTGEDEIGKDSSRNLGLDLLNHPLALALESMRGRPSLHFLGAIKLSEVWIDEKSTGVVSMDVHPQASLTRMYFETLFCLDGGITPFGRSEYGFRISLSDNDDPSASDILVYAQVSANDCAASMIDHPSTSNAPSEPIQIVAARLLPGPPPAPVPARPRPDDPTPRIPPSALASKRKRDISPAGQDKRSRTTTDRGKEKATANDIDAEALRKARETMKRMPKPSTTSTAAPVAARANGKESKRGEFKVPKVPQWTESVPSPMDDGDMFGAGYAAGTPAQSPEEQEKTNKTASHSPFVVVKQATVRCLADHAINKQHPEFNDLYQTIYRGASFALLYITSHQHI</sequence>
<dbReference type="Proteomes" id="UP000194127">
    <property type="component" value="Unassembled WGS sequence"/>
</dbReference>
<evidence type="ECO:0008006" key="4">
    <source>
        <dbReference type="Google" id="ProtNLM"/>
    </source>
</evidence>
<dbReference type="GeneID" id="36330752"/>
<organism evidence="2 3">
    <name type="scientific">Postia placenta MAD-698-R-SB12</name>
    <dbReference type="NCBI Taxonomy" id="670580"/>
    <lineage>
        <taxon>Eukaryota</taxon>
        <taxon>Fungi</taxon>
        <taxon>Dikarya</taxon>
        <taxon>Basidiomycota</taxon>
        <taxon>Agaricomycotina</taxon>
        <taxon>Agaricomycetes</taxon>
        <taxon>Polyporales</taxon>
        <taxon>Adustoporiaceae</taxon>
        <taxon>Rhodonia</taxon>
    </lineage>
</organism>
<feature type="compositionally biased region" description="Basic and acidic residues" evidence="1">
    <location>
        <begin position="213"/>
        <end position="229"/>
    </location>
</feature>
<dbReference type="OrthoDB" id="5599874at2759"/>
<name>A0A1X6MZB2_9APHY</name>
<evidence type="ECO:0000313" key="2">
    <source>
        <dbReference type="EMBL" id="OSX61695.1"/>
    </source>
</evidence>
<dbReference type="AlphaFoldDB" id="A0A1X6MZB2"/>
<keyword evidence="3" id="KW-1185">Reference proteome</keyword>
<dbReference type="RefSeq" id="XP_024338489.1">
    <property type="nucleotide sequence ID" value="XM_024485803.1"/>
</dbReference>
<gene>
    <name evidence="2" type="ORF">POSPLADRAFT_1145444</name>
</gene>
<feature type="compositionally biased region" description="Basic and acidic residues" evidence="1">
    <location>
        <begin position="265"/>
        <end position="276"/>
    </location>
</feature>
<evidence type="ECO:0000313" key="3">
    <source>
        <dbReference type="Proteomes" id="UP000194127"/>
    </source>
</evidence>
<feature type="compositionally biased region" description="Basic and acidic residues" evidence="1">
    <location>
        <begin position="236"/>
        <end position="246"/>
    </location>
</feature>
<accession>A0A1X6MZB2</accession>
<reference evidence="2 3" key="1">
    <citation type="submission" date="2017-04" db="EMBL/GenBank/DDBJ databases">
        <title>Genome Sequence of the Model Brown-Rot Fungus Postia placenta SB12.</title>
        <authorList>
            <consortium name="DOE Joint Genome Institute"/>
            <person name="Gaskell J."/>
            <person name="Kersten P."/>
            <person name="Larrondo L.F."/>
            <person name="Canessa P."/>
            <person name="Martinez D."/>
            <person name="Hibbett D."/>
            <person name="Schmoll M."/>
            <person name="Kubicek C.P."/>
            <person name="Martinez A.T."/>
            <person name="Yadav J."/>
            <person name="Master E."/>
            <person name="Magnuson J.K."/>
            <person name="James T."/>
            <person name="Yaver D."/>
            <person name="Berka R."/>
            <person name="Labutti K."/>
            <person name="Lipzen A."/>
            <person name="Aerts A."/>
            <person name="Barry K."/>
            <person name="Henrissat B."/>
            <person name="Blanchette R."/>
            <person name="Grigoriev I."/>
            <person name="Cullen D."/>
        </authorList>
    </citation>
    <scope>NUCLEOTIDE SEQUENCE [LARGE SCALE GENOMIC DNA]</scope>
    <source>
        <strain evidence="2 3">MAD-698-R-SB12</strain>
    </source>
</reference>
<proteinExistence type="predicted"/>
<evidence type="ECO:0000256" key="1">
    <source>
        <dbReference type="SAM" id="MobiDB-lite"/>
    </source>
</evidence>
<protein>
    <recommendedName>
        <fullName evidence="4">Sld7 C-terminal domain-containing protein</fullName>
    </recommendedName>
</protein>
<feature type="compositionally biased region" description="Pro residues" evidence="1">
    <location>
        <begin position="175"/>
        <end position="185"/>
    </location>
</feature>